<evidence type="ECO:0000313" key="11">
    <source>
        <dbReference type="Proteomes" id="UP000680656"/>
    </source>
</evidence>
<keyword evidence="11" id="KW-1185">Reference proteome</keyword>
<dbReference type="SMART" id="SM00387">
    <property type="entry name" value="HATPase_c"/>
    <property type="match status" value="1"/>
</dbReference>
<dbReference type="GO" id="GO:0000155">
    <property type="term" value="F:phosphorelay sensor kinase activity"/>
    <property type="evidence" value="ECO:0007669"/>
    <property type="project" value="InterPro"/>
</dbReference>
<organism evidence="10 11">
    <name type="scientific">Methanospirillum purgamenti</name>
    <dbReference type="NCBI Taxonomy" id="2834276"/>
    <lineage>
        <taxon>Archaea</taxon>
        <taxon>Methanobacteriati</taxon>
        <taxon>Methanobacteriota</taxon>
        <taxon>Stenosarchaea group</taxon>
        <taxon>Methanomicrobia</taxon>
        <taxon>Methanomicrobiales</taxon>
        <taxon>Methanospirillaceae</taxon>
        <taxon>Methanospirillum</taxon>
    </lineage>
</organism>
<gene>
    <name evidence="10" type="ORF">KHC33_00715</name>
</gene>
<dbReference type="Pfam" id="PF02518">
    <property type="entry name" value="HATPase_c"/>
    <property type="match status" value="1"/>
</dbReference>
<dbReference type="GeneID" id="65095661"/>
<dbReference type="InterPro" id="IPR005467">
    <property type="entry name" value="His_kinase_dom"/>
</dbReference>
<dbReference type="Gene3D" id="1.10.287.130">
    <property type="match status" value="1"/>
</dbReference>
<dbReference type="InterPro" id="IPR001789">
    <property type="entry name" value="Sig_transdc_resp-reg_receiver"/>
</dbReference>
<dbReference type="AlphaFoldDB" id="A0A8E7B2D4"/>
<feature type="domain" description="Histidine kinase" evidence="8">
    <location>
        <begin position="180"/>
        <end position="392"/>
    </location>
</feature>
<evidence type="ECO:0000313" key="10">
    <source>
        <dbReference type="EMBL" id="QVV89091.1"/>
    </source>
</evidence>
<reference evidence="10 11" key="1">
    <citation type="submission" date="2021-05" db="EMBL/GenBank/DDBJ databases">
        <title>A novel Methanospirillum isolate from a pyrite-forming mixed culture.</title>
        <authorList>
            <person name="Bunk B."/>
            <person name="Sproer C."/>
            <person name="Spring S."/>
            <person name="Pester M."/>
        </authorList>
    </citation>
    <scope>NUCLEOTIDE SEQUENCE [LARGE SCALE GENOMIC DNA]</scope>
    <source>
        <strain evidence="10 11">J.3.6.1-F.2.7.3</strain>
    </source>
</reference>
<dbReference type="Gene3D" id="3.30.565.10">
    <property type="entry name" value="Histidine kinase-like ATPase, C-terminal domain"/>
    <property type="match status" value="1"/>
</dbReference>
<dbReference type="RefSeq" id="WP_214419893.1">
    <property type="nucleotide sequence ID" value="NZ_CP075546.1"/>
</dbReference>
<proteinExistence type="predicted"/>
<dbReference type="Pfam" id="PF00512">
    <property type="entry name" value="HisKA"/>
    <property type="match status" value="1"/>
</dbReference>
<keyword evidence="5" id="KW-0067">ATP-binding</keyword>
<feature type="domain" description="Response regulatory" evidence="9">
    <location>
        <begin position="19"/>
        <end position="127"/>
    </location>
</feature>
<evidence type="ECO:0000256" key="1">
    <source>
        <dbReference type="ARBA" id="ARBA00022553"/>
    </source>
</evidence>
<evidence type="ECO:0000256" key="5">
    <source>
        <dbReference type="ARBA" id="ARBA00022840"/>
    </source>
</evidence>
<dbReference type="InterPro" id="IPR036097">
    <property type="entry name" value="HisK_dim/P_sf"/>
</dbReference>
<sequence>MMKPGILKSPDTSLGERFQVLFVISSPDIAVLSQKYLELSDLLSVTISHNGQEALAFVQKRSYDVILSDYDLDDMDAITLHINLERIGQKKPFLLFSIPDRDRDILIDYAQDPQKHVDSEHDVNIIFNEQIQKIVQSVELFRARNRLELYARHLEELVEKRTKQLQIAERFAIIGELATMIGHDMRNPLQVITNMQYLLEMKISKMHPDEASVLVKHGIPEIFNRIRTEVLYLNKIVSDLQDYARDIHPEVSIVNPVLVMDEILKNISIPDNIQVIKRIESDFLISGDPFLLTRVLENLINNAIQAMEKGGILTLKISRAKENVCIMISDTGVGIPPESLSKIFEPLYTTKPKGTGLGLAVTKRLVEAHGGTITLVNTSSEGTTFEVTLPAS</sequence>
<accession>A0A8E7B2D4</accession>
<keyword evidence="2" id="KW-0808">Transferase</keyword>
<dbReference type="PROSITE" id="PS50110">
    <property type="entry name" value="RESPONSE_REGULATORY"/>
    <property type="match status" value="1"/>
</dbReference>
<dbReference type="SUPFAM" id="SSF55874">
    <property type="entry name" value="ATPase domain of HSP90 chaperone/DNA topoisomerase II/histidine kinase"/>
    <property type="match status" value="1"/>
</dbReference>
<keyword evidence="4" id="KW-0418">Kinase</keyword>
<dbReference type="CDD" id="cd00082">
    <property type="entry name" value="HisKA"/>
    <property type="match status" value="1"/>
</dbReference>
<dbReference type="KEGG" id="mrtj:KHC33_00715"/>
<dbReference type="Proteomes" id="UP000680656">
    <property type="component" value="Chromosome"/>
</dbReference>
<dbReference type="SUPFAM" id="SSF47384">
    <property type="entry name" value="Homodimeric domain of signal transducing histidine kinase"/>
    <property type="match status" value="1"/>
</dbReference>
<evidence type="ECO:0000256" key="6">
    <source>
        <dbReference type="ARBA" id="ARBA00023012"/>
    </source>
</evidence>
<dbReference type="InterPro" id="IPR003594">
    <property type="entry name" value="HATPase_dom"/>
</dbReference>
<dbReference type="InterPro" id="IPR036890">
    <property type="entry name" value="HATPase_C_sf"/>
</dbReference>
<dbReference type="PANTHER" id="PTHR43065">
    <property type="entry name" value="SENSOR HISTIDINE KINASE"/>
    <property type="match status" value="1"/>
</dbReference>
<dbReference type="InterPro" id="IPR004358">
    <property type="entry name" value="Sig_transdc_His_kin-like_C"/>
</dbReference>
<evidence type="ECO:0000256" key="2">
    <source>
        <dbReference type="ARBA" id="ARBA00022679"/>
    </source>
</evidence>
<dbReference type="CDD" id="cd00075">
    <property type="entry name" value="HATPase"/>
    <property type="match status" value="1"/>
</dbReference>
<name>A0A8E7B2D4_9EURY</name>
<dbReference type="PANTHER" id="PTHR43065:SF10">
    <property type="entry name" value="PEROXIDE STRESS-ACTIVATED HISTIDINE KINASE MAK3"/>
    <property type="match status" value="1"/>
</dbReference>
<dbReference type="PRINTS" id="PR00344">
    <property type="entry name" value="BCTRLSENSOR"/>
</dbReference>
<feature type="modified residue" description="4-aspartylphosphate" evidence="7">
    <location>
        <position position="69"/>
    </location>
</feature>
<dbReference type="GO" id="GO:0005524">
    <property type="term" value="F:ATP binding"/>
    <property type="evidence" value="ECO:0007669"/>
    <property type="project" value="UniProtKB-KW"/>
</dbReference>
<evidence type="ECO:0000256" key="7">
    <source>
        <dbReference type="PROSITE-ProRule" id="PRU00169"/>
    </source>
</evidence>
<evidence type="ECO:0000259" key="8">
    <source>
        <dbReference type="PROSITE" id="PS50109"/>
    </source>
</evidence>
<dbReference type="EMBL" id="CP075546">
    <property type="protein sequence ID" value="QVV89091.1"/>
    <property type="molecule type" value="Genomic_DNA"/>
</dbReference>
<evidence type="ECO:0000256" key="3">
    <source>
        <dbReference type="ARBA" id="ARBA00022741"/>
    </source>
</evidence>
<evidence type="ECO:0000259" key="9">
    <source>
        <dbReference type="PROSITE" id="PS50110"/>
    </source>
</evidence>
<dbReference type="PROSITE" id="PS50109">
    <property type="entry name" value="HIS_KIN"/>
    <property type="match status" value="1"/>
</dbReference>
<dbReference type="InterPro" id="IPR003661">
    <property type="entry name" value="HisK_dim/P_dom"/>
</dbReference>
<protein>
    <submittedName>
        <fullName evidence="10">GHKL domain-containing protein</fullName>
    </submittedName>
</protein>
<dbReference type="SUPFAM" id="SSF52172">
    <property type="entry name" value="CheY-like"/>
    <property type="match status" value="1"/>
</dbReference>
<dbReference type="InterPro" id="IPR011006">
    <property type="entry name" value="CheY-like_superfamily"/>
</dbReference>
<evidence type="ECO:0000256" key="4">
    <source>
        <dbReference type="ARBA" id="ARBA00022777"/>
    </source>
</evidence>
<keyword evidence="6" id="KW-0902">Two-component regulatory system</keyword>
<keyword evidence="3" id="KW-0547">Nucleotide-binding</keyword>
<keyword evidence="1 7" id="KW-0597">Phosphoprotein</keyword>
<dbReference type="Gene3D" id="3.40.50.2300">
    <property type="match status" value="1"/>
</dbReference>